<dbReference type="Gene3D" id="3.40.140.10">
    <property type="entry name" value="Cytidine Deaminase, domain 2"/>
    <property type="match status" value="1"/>
</dbReference>
<organism evidence="4 5">
    <name type="scientific">Pseudodesulfovibrio nedwellii</name>
    <dbReference type="NCBI Taxonomy" id="2973072"/>
    <lineage>
        <taxon>Bacteria</taxon>
        <taxon>Pseudomonadati</taxon>
        <taxon>Thermodesulfobacteriota</taxon>
        <taxon>Desulfovibrionia</taxon>
        <taxon>Desulfovibrionales</taxon>
        <taxon>Desulfovibrionaceae</taxon>
    </lineage>
</organism>
<comment type="similarity">
    <text evidence="3">Belongs to the FdhD family.</text>
</comment>
<reference evidence="4 5" key="1">
    <citation type="submission" date="2022-08" db="EMBL/GenBank/DDBJ databases">
        <title>Genome Sequence of the sulphate-reducing bacterium, Pseudodesulfovibrio sp. SYK.</title>
        <authorList>
            <person name="Kondo R."/>
            <person name="Kataoka T."/>
        </authorList>
    </citation>
    <scope>NUCLEOTIDE SEQUENCE [LARGE SCALE GENOMIC DNA]</scope>
    <source>
        <strain evidence="4 5">SYK</strain>
    </source>
</reference>
<keyword evidence="5" id="KW-1185">Reference proteome</keyword>
<evidence type="ECO:0000313" key="5">
    <source>
        <dbReference type="Proteomes" id="UP001317742"/>
    </source>
</evidence>
<comment type="caution">
    <text evidence="3">Lacks conserved residue(s) required for the propagation of feature annotation.</text>
</comment>
<evidence type="ECO:0000256" key="3">
    <source>
        <dbReference type="HAMAP-Rule" id="MF_00187"/>
    </source>
</evidence>
<dbReference type="PANTHER" id="PTHR30592:SF1">
    <property type="entry name" value="SULFUR CARRIER PROTEIN FDHD"/>
    <property type="match status" value="1"/>
</dbReference>
<proteinExistence type="inferred from homology"/>
<dbReference type="NCBIfam" id="TIGR00129">
    <property type="entry name" value="fdhD_narQ"/>
    <property type="match status" value="1"/>
</dbReference>
<dbReference type="PIRSF" id="PIRSF015626">
    <property type="entry name" value="FdhD"/>
    <property type="match status" value="1"/>
</dbReference>
<dbReference type="PANTHER" id="PTHR30592">
    <property type="entry name" value="FORMATE DEHYDROGENASE"/>
    <property type="match status" value="1"/>
</dbReference>
<keyword evidence="1 3" id="KW-0963">Cytoplasm</keyword>
<dbReference type="RefSeq" id="WP_281761179.1">
    <property type="nucleotide sequence ID" value="NZ_AP026709.1"/>
</dbReference>
<dbReference type="EMBL" id="AP026709">
    <property type="protein sequence ID" value="BDQ38686.1"/>
    <property type="molecule type" value="Genomic_DNA"/>
</dbReference>
<accession>A0ABM8B4B9</accession>
<keyword evidence="2 3" id="KW-0501">Molybdenum cofactor biosynthesis</keyword>
<dbReference type="SUPFAM" id="SSF53927">
    <property type="entry name" value="Cytidine deaminase-like"/>
    <property type="match status" value="1"/>
</dbReference>
<dbReference type="InterPro" id="IPR016193">
    <property type="entry name" value="Cytidine_deaminase-like"/>
</dbReference>
<dbReference type="Pfam" id="PF02634">
    <property type="entry name" value="FdhD-NarQ"/>
    <property type="match status" value="1"/>
</dbReference>
<gene>
    <name evidence="4" type="primary">fdhD_2</name>
    <name evidence="3" type="synonym">fdhD</name>
    <name evidence="4" type="ORF">SYK_30460</name>
</gene>
<dbReference type="InterPro" id="IPR003786">
    <property type="entry name" value="FdhD"/>
</dbReference>
<feature type="active site" description="Cysteine persulfide intermediate" evidence="3">
    <location>
        <position position="103"/>
    </location>
</feature>
<evidence type="ECO:0000313" key="4">
    <source>
        <dbReference type="EMBL" id="BDQ38686.1"/>
    </source>
</evidence>
<dbReference type="HAMAP" id="MF_00187">
    <property type="entry name" value="FdhD"/>
    <property type="match status" value="1"/>
</dbReference>
<evidence type="ECO:0000256" key="2">
    <source>
        <dbReference type="ARBA" id="ARBA00023150"/>
    </source>
</evidence>
<sequence>MDSFNYEIHEYKAGFARTPIKSIREVPLTIHLNGKEVVTLLCTAKHPEYLAIGFLKSDAFLSSPDQITDMTVRDLGDRLLAEVETCHDPWKNRVLERSITSGCGKGTNFGRNTATISKRRVNGNVKVTPEQILSLAKQLHERSTLYNATRGCHNSSLCTPDEMLLFREDIGRHNAIDMICGQCFLDDVSVDDKLIVSTGRIASEILLKVIRIGVPILASTAVATSFSVELARKTGITLIGNIKDDSFWVYNDNKRIIGF</sequence>
<comment type="subcellular location">
    <subcellularLocation>
        <location evidence="3">Cytoplasm</location>
    </subcellularLocation>
</comment>
<evidence type="ECO:0000256" key="1">
    <source>
        <dbReference type="ARBA" id="ARBA00022490"/>
    </source>
</evidence>
<comment type="function">
    <text evidence="3">Required for formate dehydrogenase (FDH) activity. Acts as a sulfur carrier protein that transfers sulfur from IscS to the molybdenum cofactor prior to its insertion into FDH.</text>
</comment>
<protein>
    <recommendedName>
        <fullName evidence="3">Sulfur carrier protein FdhD</fullName>
    </recommendedName>
</protein>
<dbReference type="Proteomes" id="UP001317742">
    <property type="component" value="Chromosome"/>
</dbReference>
<dbReference type="Gene3D" id="3.10.20.10">
    <property type="match status" value="1"/>
</dbReference>
<name>A0ABM8B4B9_9BACT</name>